<feature type="region of interest" description="Disordered" evidence="1">
    <location>
        <begin position="220"/>
        <end position="414"/>
    </location>
</feature>
<feature type="compositionally biased region" description="Gly residues" evidence="1">
    <location>
        <begin position="396"/>
        <end position="414"/>
    </location>
</feature>
<reference evidence="3 4" key="1">
    <citation type="submission" date="2019-09" db="EMBL/GenBank/DDBJ databases">
        <title>Genome sequence and assembly of Flavobacterium sp.</title>
        <authorList>
            <person name="Chhetri G."/>
        </authorList>
    </citation>
    <scope>NUCLEOTIDE SEQUENCE [LARGE SCALE GENOMIC DNA]</scope>
    <source>
        <strain evidence="3 4">SNL9</strain>
    </source>
</reference>
<proteinExistence type="predicted"/>
<protein>
    <recommendedName>
        <fullName evidence="5">DUF3300 domain-containing protein</fullName>
    </recommendedName>
</protein>
<feature type="compositionally biased region" description="Polar residues" evidence="1">
    <location>
        <begin position="255"/>
        <end position="269"/>
    </location>
</feature>
<keyword evidence="2" id="KW-0732">Signal</keyword>
<feature type="chain" id="PRO_5024328694" description="DUF3300 domain-containing protein" evidence="2">
    <location>
        <begin position="22"/>
        <end position="414"/>
    </location>
</feature>
<dbReference type="EMBL" id="VWSG01000008">
    <property type="protein sequence ID" value="KAA5533926.1"/>
    <property type="molecule type" value="Genomic_DNA"/>
</dbReference>
<evidence type="ECO:0008006" key="5">
    <source>
        <dbReference type="Google" id="ProtNLM"/>
    </source>
</evidence>
<feature type="compositionally biased region" description="Basic and acidic residues" evidence="1">
    <location>
        <begin position="244"/>
        <end position="254"/>
    </location>
</feature>
<feature type="compositionally biased region" description="Polar residues" evidence="1">
    <location>
        <begin position="310"/>
        <end position="330"/>
    </location>
</feature>
<dbReference type="AlphaFoldDB" id="A0A5M6CFW2"/>
<feature type="compositionally biased region" description="Polar residues" evidence="1">
    <location>
        <begin position="277"/>
        <end position="297"/>
    </location>
</feature>
<name>A0A5M6CFW2_9FLAO</name>
<feature type="compositionally biased region" description="Basic and acidic residues" evidence="1">
    <location>
        <begin position="334"/>
        <end position="349"/>
    </location>
</feature>
<dbReference type="Proteomes" id="UP000325141">
    <property type="component" value="Unassembled WGS sequence"/>
</dbReference>
<evidence type="ECO:0000313" key="3">
    <source>
        <dbReference type="EMBL" id="KAA5533926.1"/>
    </source>
</evidence>
<evidence type="ECO:0000256" key="2">
    <source>
        <dbReference type="SAM" id="SignalP"/>
    </source>
</evidence>
<evidence type="ECO:0000313" key="4">
    <source>
        <dbReference type="Proteomes" id="UP000325141"/>
    </source>
</evidence>
<gene>
    <name evidence="3" type="ORF">F0460_11370</name>
</gene>
<organism evidence="3 4">
    <name type="scientific">Paenimyroides baculatum</name>
    <dbReference type="NCBI Taxonomy" id="2608000"/>
    <lineage>
        <taxon>Bacteria</taxon>
        <taxon>Pseudomonadati</taxon>
        <taxon>Bacteroidota</taxon>
        <taxon>Flavobacteriia</taxon>
        <taxon>Flavobacteriales</taxon>
        <taxon>Flavobacteriaceae</taxon>
        <taxon>Paenimyroides</taxon>
    </lineage>
</organism>
<feature type="signal peptide" evidence="2">
    <location>
        <begin position="1"/>
        <end position="21"/>
    </location>
</feature>
<feature type="compositionally biased region" description="Polar residues" evidence="1">
    <location>
        <begin position="220"/>
        <end position="242"/>
    </location>
</feature>
<comment type="caution">
    <text evidence="3">The sequence shown here is derived from an EMBL/GenBank/DDBJ whole genome shotgun (WGS) entry which is preliminary data.</text>
</comment>
<accession>A0A5M6CFW2</accession>
<feature type="compositionally biased region" description="Low complexity" evidence="1">
    <location>
        <begin position="350"/>
        <end position="395"/>
    </location>
</feature>
<dbReference type="RefSeq" id="WP_150013310.1">
    <property type="nucleotide sequence ID" value="NZ_VWSG01000008.1"/>
</dbReference>
<keyword evidence="4" id="KW-1185">Reference proteome</keyword>
<sequence>MKIFRFALIAAAMLTASVGIAQNNRGNATVVAQNYDISDNLDLQAVASIFGESRDLEDFERRINDPSAQISNLDLNNDNYVDYLRVVEVGESDVRVIVIQAVLGQDQFQDVATIEMERQRNKTVQVQIVGNSYIYGPNYIYEPFYYSTPLFFDMFWMATYRPYYSPWYWGYYPTYYSYWRPMPVFRYHSHIHSHIDGRNRYSYTDNRRLVRADRMYSSVRGNSLERQNPNRSFTSRNENVNNRRALETTRDSRSRNSITDGNLRSSNRSEGVGRIQNADSRTISSGRATTVNSGRQRVSSEEFSRSRSSNATLRSDRATIQNSGTLRSGNSSSIRRESAPASSRIERSSRISSQPSRTFSQPSSSSSRSSAPSMSRSSSPSMSRSSAPSMSRSSGSSGGGGRSSSGGGMTRGGR</sequence>
<evidence type="ECO:0000256" key="1">
    <source>
        <dbReference type="SAM" id="MobiDB-lite"/>
    </source>
</evidence>